<sequence length="285" mass="32342">MYAPNFGAKFSADAPPIEIKRQGLRDVSVFNGFCAKHDAALFSCLENEPFKFDRRQLFRLAYRAAARECYLKRKQCESLPTLEQMKAIHGITEEISYTDEILIHQAASLRGAEECEQLKAKLDKLLVSSSWDRMVTYAILFEKAPCLTACFVFQPFHDLDGRQLQDYENLDAEMSQLAITVMPVDQGAVAIFSWLDTANSAPRRFFESVASSSNRTSAVIHAVLDNSENFALSPDWYEALPDTTKNYLLSRMCLLEASIEYHYRQRPEVTASFLADWGVSQVAQF</sequence>
<proteinExistence type="predicted"/>
<gene>
    <name evidence="1" type="ORF">ABLV49_18650</name>
</gene>
<dbReference type="RefSeq" id="WP_349278796.1">
    <property type="nucleotide sequence ID" value="NZ_CBCSCU010000026.1"/>
</dbReference>
<protein>
    <submittedName>
        <fullName evidence="1">Uncharacterized protein</fullName>
    </submittedName>
</protein>
<name>A0AAU7LQK4_9BURK</name>
<organism evidence="1">
    <name type="scientific">Polaromonas hydrogenivorans</name>
    <dbReference type="NCBI Taxonomy" id="335476"/>
    <lineage>
        <taxon>Bacteria</taxon>
        <taxon>Pseudomonadati</taxon>
        <taxon>Pseudomonadota</taxon>
        <taxon>Betaproteobacteria</taxon>
        <taxon>Burkholderiales</taxon>
        <taxon>Comamonadaceae</taxon>
        <taxon>Polaromonas</taxon>
    </lineage>
</organism>
<accession>A0AAU7LQK4</accession>
<reference evidence="1" key="1">
    <citation type="submission" date="2024-05" db="EMBL/GenBank/DDBJ databases">
        <authorList>
            <person name="Bunk B."/>
            <person name="Swiderski J."/>
            <person name="Sproer C."/>
            <person name="Thiel V."/>
        </authorList>
    </citation>
    <scope>NUCLEOTIDE SEQUENCE</scope>
    <source>
        <strain evidence="1">DSM 17735</strain>
    </source>
</reference>
<evidence type="ECO:0000313" key="1">
    <source>
        <dbReference type="EMBL" id="XBP69871.1"/>
    </source>
</evidence>
<dbReference type="EMBL" id="CP157675">
    <property type="protein sequence ID" value="XBP69871.1"/>
    <property type="molecule type" value="Genomic_DNA"/>
</dbReference>
<dbReference type="AlphaFoldDB" id="A0AAU7LQK4"/>